<evidence type="ECO:0000313" key="2">
    <source>
        <dbReference type="EMBL" id="GAA2125676.1"/>
    </source>
</evidence>
<reference evidence="2 3" key="1">
    <citation type="journal article" date="2019" name="Int. J. Syst. Evol. Microbiol.">
        <title>The Global Catalogue of Microorganisms (GCM) 10K type strain sequencing project: providing services to taxonomists for standard genome sequencing and annotation.</title>
        <authorList>
            <consortium name="The Broad Institute Genomics Platform"/>
            <consortium name="The Broad Institute Genome Sequencing Center for Infectious Disease"/>
            <person name="Wu L."/>
            <person name="Ma J."/>
        </authorList>
    </citation>
    <scope>NUCLEOTIDE SEQUENCE [LARGE SCALE GENOMIC DNA]</scope>
    <source>
        <strain evidence="2 3">JCM 14559</strain>
    </source>
</reference>
<sequence>MSETEQSSEATGASCPEPPRTAGRQYLTPAAKLTIRVYRVRPDGSRVQVSSCASDEDLHLPLVSALTWPRCACPRCVVADVA</sequence>
<organism evidence="2 3">
    <name type="scientific">Kitasatospora saccharophila</name>
    <dbReference type="NCBI Taxonomy" id="407973"/>
    <lineage>
        <taxon>Bacteria</taxon>
        <taxon>Bacillati</taxon>
        <taxon>Actinomycetota</taxon>
        <taxon>Actinomycetes</taxon>
        <taxon>Kitasatosporales</taxon>
        <taxon>Streptomycetaceae</taxon>
        <taxon>Kitasatospora</taxon>
    </lineage>
</organism>
<gene>
    <name evidence="2" type="ORF">GCM10009759_77780</name>
</gene>
<dbReference type="EMBL" id="BAAANS010000112">
    <property type="protein sequence ID" value="GAA2125676.1"/>
    <property type="molecule type" value="Genomic_DNA"/>
</dbReference>
<proteinExistence type="predicted"/>
<dbReference type="Proteomes" id="UP001500897">
    <property type="component" value="Unassembled WGS sequence"/>
</dbReference>
<keyword evidence="3" id="KW-1185">Reference proteome</keyword>
<protein>
    <submittedName>
        <fullName evidence="2">Uncharacterized protein</fullName>
    </submittedName>
</protein>
<comment type="caution">
    <text evidence="2">The sequence shown here is derived from an EMBL/GenBank/DDBJ whole genome shotgun (WGS) entry which is preliminary data.</text>
</comment>
<accession>A0ABN2YDU1</accession>
<evidence type="ECO:0000313" key="3">
    <source>
        <dbReference type="Proteomes" id="UP001500897"/>
    </source>
</evidence>
<feature type="compositionally biased region" description="Polar residues" evidence="1">
    <location>
        <begin position="1"/>
        <end position="11"/>
    </location>
</feature>
<dbReference type="RefSeq" id="WP_344559349.1">
    <property type="nucleotide sequence ID" value="NZ_BAAANS010000112.1"/>
</dbReference>
<feature type="region of interest" description="Disordered" evidence="1">
    <location>
        <begin position="1"/>
        <end position="23"/>
    </location>
</feature>
<name>A0ABN2YDU1_9ACTN</name>
<evidence type="ECO:0000256" key="1">
    <source>
        <dbReference type="SAM" id="MobiDB-lite"/>
    </source>
</evidence>